<sequence>MSRPDLERLGAVYPRYLNAVVLHGLATAQAVGLGATDLYAIGALTFEGRMTSGELAAKTGLTTGATTRLIDRLEQRGLVRRVPDPADRRRVLVEAVEDEAVDLDDTLAPAREKLGAVFASCSPEQIAALTEHFERATPAFHEAIEAIRKAE</sequence>
<dbReference type="Proteomes" id="UP000198949">
    <property type="component" value="Unassembled WGS sequence"/>
</dbReference>
<dbReference type="SUPFAM" id="SSF46785">
    <property type="entry name" value="Winged helix' DNA-binding domain"/>
    <property type="match status" value="1"/>
</dbReference>
<evidence type="ECO:0000259" key="1">
    <source>
        <dbReference type="PROSITE" id="PS50995"/>
    </source>
</evidence>
<dbReference type="GO" id="GO:0006950">
    <property type="term" value="P:response to stress"/>
    <property type="evidence" value="ECO:0007669"/>
    <property type="project" value="TreeGrafter"/>
</dbReference>
<dbReference type="PANTHER" id="PTHR33164">
    <property type="entry name" value="TRANSCRIPTIONAL REGULATOR, MARR FAMILY"/>
    <property type="match status" value="1"/>
</dbReference>
<dbReference type="PANTHER" id="PTHR33164:SF106">
    <property type="entry name" value="TRANSCRIPTIONAL REGULATORY PROTEIN"/>
    <property type="match status" value="1"/>
</dbReference>
<dbReference type="InterPro" id="IPR039422">
    <property type="entry name" value="MarR/SlyA-like"/>
</dbReference>
<dbReference type="PRINTS" id="PR00033">
    <property type="entry name" value="HTHASNC"/>
</dbReference>
<dbReference type="InterPro" id="IPR000485">
    <property type="entry name" value="AsnC-type_HTH_dom"/>
</dbReference>
<dbReference type="InterPro" id="IPR036388">
    <property type="entry name" value="WH-like_DNA-bd_sf"/>
</dbReference>
<dbReference type="GO" id="GO:0043565">
    <property type="term" value="F:sequence-specific DNA binding"/>
    <property type="evidence" value="ECO:0007669"/>
    <property type="project" value="InterPro"/>
</dbReference>
<dbReference type="EMBL" id="FNAD01000006">
    <property type="protein sequence ID" value="SDD68199.1"/>
    <property type="molecule type" value="Genomic_DNA"/>
</dbReference>
<dbReference type="SMART" id="SM00347">
    <property type="entry name" value="HTH_MARR"/>
    <property type="match status" value="1"/>
</dbReference>
<dbReference type="Gene3D" id="1.10.10.10">
    <property type="entry name" value="Winged helix-like DNA-binding domain superfamily/Winged helix DNA-binding domain"/>
    <property type="match status" value="1"/>
</dbReference>
<dbReference type="InterPro" id="IPR036390">
    <property type="entry name" value="WH_DNA-bd_sf"/>
</dbReference>
<dbReference type="STRING" id="58114.SAMN05216270_106165"/>
<dbReference type="RefSeq" id="WP_218125222.1">
    <property type="nucleotide sequence ID" value="NZ_FNAD01000006.1"/>
</dbReference>
<dbReference type="GO" id="GO:0003700">
    <property type="term" value="F:DNA-binding transcription factor activity"/>
    <property type="evidence" value="ECO:0007669"/>
    <property type="project" value="InterPro"/>
</dbReference>
<accession>A0A1G6WQY5</accession>
<name>A0A1G6WQY5_9ACTN</name>
<dbReference type="PROSITE" id="PS50995">
    <property type="entry name" value="HTH_MARR_2"/>
    <property type="match status" value="1"/>
</dbReference>
<evidence type="ECO:0000313" key="2">
    <source>
        <dbReference type="EMBL" id="SDD68199.1"/>
    </source>
</evidence>
<keyword evidence="3" id="KW-1185">Reference proteome</keyword>
<feature type="domain" description="HTH marR-type" evidence="1">
    <location>
        <begin position="1"/>
        <end position="138"/>
    </location>
</feature>
<dbReference type="InterPro" id="IPR000835">
    <property type="entry name" value="HTH_MarR-typ"/>
</dbReference>
<organism evidence="2 3">
    <name type="scientific">Glycomyces harbinensis</name>
    <dbReference type="NCBI Taxonomy" id="58114"/>
    <lineage>
        <taxon>Bacteria</taxon>
        <taxon>Bacillati</taxon>
        <taxon>Actinomycetota</taxon>
        <taxon>Actinomycetes</taxon>
        <taxon>Glycomycetales</taxon>
        <taxon>Glycomycetaceae</taxon>
        <taxon>Glycomyces</taxon>
    </lineage>
</organism>
<protein>
    <submittedName>
        <fullName evidence="2">DNA-binding transcriptional regulator, MarR family</fullName>
    </submittedName>
</protein>
<reference evidence="3" key="1">
    <citation type="submission" date="2016-10" db="EMBL/GenBank/DDBJ databases">
        <authorList>
            <person name="Varghese N."/>
            <person name="Submissions S."/>
        </authorList>
    </citation>
    <scope>NUCLEOTIDE SEQUENCE [LARGE SCALE GENOMIC DNA]</scope>
    <source>
        <strain evidence="3">CGMCC 4.3516</strain>
    </source>
</reference>
<gene>
    <name evidence="2" type="ORF">SAMN05216270_106165</name>
</gene>
<keyword evidence="2" id="KW-0238">DNA-binding</keyword>
<proteinExistence type="predicted"/>
<evidence type="ECO:0000313" key="3">
    <source>
        <dbReference type="Proteomes" id="UP000198949"/>
    </source>
</evidence>
<dbReference type="AlphaFoldDB" id="A0A1G6WQY5"/>
<dbReference type="Pfam" id="PF12802">
    <property type="entry name" value="MarR_2"/>
    <property type="match status" value="1"/>
</dbReference>